<protein>
    <submittedName>
        <fullName evidence="1">Uncharacterized protein</fullName>
    </submittedName>
</protein>
<proteinExistence type="predicted"/>
<feature type="non-terminal residue" evidence="1">
    <location>
        <position position="69"/>
    </location>
</feature>
<dbReference type="GeneID" id="3553697"/>
<evidence type="ECO:0000313" key="1">
    <source>
        <dbReference type="EMBL" id="EAN99042.1"/>
    </source>
</evidence>
<accession>Q4E2P6</accession>
<keyword evidence="2" id="KW-1185">Reference proteome</keyword>
<dbReference type="PaxDb" id="353153-Q4E2P6"/>
<organism evidence="1 2">
    <name type="scientific">Trypanosoma cruzi (strain CL Brener)</name>
    <dbReference type="NCBI Taxonomy" id="353153"/>
    <lineage>
        <taxon>Eukaryota</taxon>
        <taxon>Discoba</taxon>
        <taxon>Euglenozoa</taxon>
        <taxon>Kinetoplastea</taxon>
        <taxon>Metakinetoplastina</taxon>
        <taxon>Trypanosomatida</taxon>
        <taxon>Trypanosomatidae</taxon>
        <taxon>Trypanosoma</taxon>
        <taxon>Schizotrypanum</taxon>
    </lineage>
</organism>
<dbReference type="EMBL" id="AAHK01000032">
    <property type="protein sequence ID" value="EAN99042.1"/>
    <property type="molecule type" value="Genomic_DNA"/>
</dbReference>
<comment type="caution">
    <text evidence="1">The sequence shown here is derived from an EMBL/GenBank/DDBJ whole genome shotgun (WGS) entry which is preliminary data.</text>
</comment>
<dbReference type="Proteomes" id="UP000002296">
    <property type="component" value="Unassembled WGS sequence"/>
</dbReference>
<name>Q4E2P6_TRYCC</name>
<reference evidence="1 2" key="1">
    <citation type="journal article" date="2005" name="Science">
        <title>The genome sequence of Trypanosoma cruzi, etiologic agent of Chagas disease.</title>
        <authorList>
            <person name="El-Sayed N.M."/>
            <person name="Myler P.J."/>
            <person name="Bartholomeu D.C."/>
            <person name="Nilsson D."/>
            <person name="Aggarwal G."/>
            <person name="Tran A.N."/>
            <person name="Ghedin E."/>
            <person name="Worthey E.A."/>
            <person name="Delcher A.L."/>
            <person name="Blandin G."/>
            <person name="Westenberger S.J."/>
            <person name="Caler E."/>
            <person name="Cerqueira G.C."/>
            <person name="Branche C."/>
            <person name="Haas B."/>
            <person name="Anupama A."/>
            <person name="Arner E."/>
            <person name="Aslund L."/>
            <person name="Attipoe P."/>
            <person name="Bontempi E."/>
            <person name="Bringaud F."/>
            <person name="Burton P."/>
            <person name="Cadag E."/>
            <person name="Campbell D.A."/>
            <person name="Carrington M."/>
            <person name="Crabtree J."/>
            <person name="Darban H."/>
            <person name="da Silveira J.F."/>
            <person name="de Jong P."/>
            <person name="Edwards K."/>
            <person name="Englund P.T."/>
            <person name="Fazelina G."/>
            <person name="Feldblyum T."/>
            <person name="Ferella M."/>
            <person name="Frasch A.C."/>
            <person name="Gull K."/>
            <person name="Horn D."/>
            <person name="Hou L."/>
            <person name="Huang Y."/>
            <person name="Kindlund E."/>
            <person name="Klingbeil M."/>
            <person name="Kluge S."/>
            <person name="Koo H."/>
            <person name="Lacerda D."/>
            <person name="Levin M.J."/>
            <person name="Lorenzi H."/>
            <person name="Louie T."/>
            <person name="Machado C.R."/>
            <person name="McCulloch R."/>
            <person name="McKenna A."/>
            <person name="Mizuno Y."/>
            <person name="Mottram J.C."/>
            <person name="Nelson S."/>
            <person name="Ochaya S."/>
            <person name="Osoegawa K."/>
            <person name="Pai G."/>
            <person name="Parsons M."/>
            <person name="Pentony M."/>
            <person name="Pettersson U."/>
            <person name="Pop M."/>
            <person name="Ramirez J.L."/>
            <person name="Rinta J."/>
            <person name="Robertson L."/>
            <person name="Salzberg S.L."/>
            <person name="Sanchez D.O."/>
            <person name="Seyler A."/>
            <person name="Sharma R."/>
            <person name="Shetty J."/>
            <person name="Simpson A.J."/>
            <person name="Sisk E."/>
            <person name="Tammi M.T."/>
            <person name="Tarleton R."/>
            <person name="Teixeira S."/>
            <person name="Van Aken S."/>
            <person name="Vogt C."/>
            <person name="Ward P.N."/>
            <person name="Wickstead B."/>
            <person name="Wortman J."/>
            <person name="White O."/>
            <person name="Fraser C.M."/>
            <person name="Stuart K.D."/>
            <person name="Andersson B."/>
        </authorList>
    </citation>
    <scope>NUCLEOTIDE SEQUENCE [LARGE SCALE GENOMIC DNA]</scope>
    <source>
        <strain evidence="1 2">CL Brener</strain>
    </source>
</reference>
<sequence>MFASVGVSEEQVFGDLYLAWLKDTGEKNSNDSRKLFREVVERGFGERQIILRKERLGANVAASLAALLH</sequence>
<evidence type="ECO:0000313" key="2">
    <source>
        <dbReference type="Proteomes" id="UP000002296"/>
    </source>
</evidence>
<dbReference type="OMA" id="VRLHYQK"/>
<gene>
    <name evidence="1" type="ORF">Tc00.1047053510889.4</name>
</gene>
<dbReference type="AlphaFoldDB" id="Q4E2P6"/>
<dbReference type="KEGG" id="tcr:510889.4"/>
<dbReference type="RefSeq" id="XP_820893.1">
    <property type="nucleotide sequence ID" value="XM_815800.1"/>
</dbReference>
<dbReference type="InParanoid" id="Q4E2P6"/>